<protein>
    <submittedName>
        <fullName evidence="1">Uncharacterized protein</fullName>
    </submittedName>
</protein>
<evidence type="ECO:0000313" key="2">
    <source>
        <dbReference type="Proteomes" id="UP001305414"/>
    </source>
</evidence>
<evidence type="ECO:0000313" key="1">
    <source>
        <dbReference type="EMBL" id="KAK5632902.1"/>
    </source>
</evidence>
<sequence length="121" mass="13593">MSVFICKCPAKLVSSLASELLDKDFQAIFDGLILENPRRLDSCNSSDDFAPYYEGLFRIKPFQEVEHPRCLLITRYCESTGICEHAGTVFNCQFAILSSLAKLRKSFGTVRSSIDASMVRI</sequence>
<proteinExistence type="predicted"/>
<dbReference type="EMBL" id="JAWHQM010000028">
    <property type="protein sequence ID" value="KAK5632902.1"/>
    <property type="molecule type" value="Genomic_DNA"/>
</dbReference>
<gene>
    <name evidence="1" type="ORF">RRF57_008616</name>
</gene>
<organism evidence="1 2">
    <name type="scientific">Xylaria bambusicola</name>
    <dbReference type="NCBI Taxonomy" id="326684"/>
    <lineage>
        <taxon>Eukaryota</taxon>
        <taxon>Fungi</taxon>
        <taxon>Dikarya</taxon>
        <taxon>Ascomycota</taxon>
        <taxon>Pezizomycotina</taxon>
        <taxon>Sordariomycetes</taxon>
        <taxon>Xylariomycetidae</taxon>
        <taxon>Xylariales</taxon>
        <taxon>Xylariaceae</taxon>
        <taxon>Xylaria</taxon>
    </lineage>
</organism>
<keyword evidence="2" id="KW-1185">Reference proteome</keyword>
<dbReference type="Proteomes" id="UP001305414">
    <property type="component" value="Unassembled WGS sequence"/>
</dbReference>
<comment type="caution">
    <text evidence="1">The sequence shown here is derived from an EMBL/GenBank/DDBJ whole genome shotgun (WGS) entry which is preliminary data.</text>
</comment>
<name>A0AAN7Z8G8_9PEZI</name>
<dbReference type="AlphaFoldDB" id="A0AAN7Z8G8"/>
<accession>A0AAN7Z8G8</accession>
<reference evidence="1 2" key="1">
    <citation type="submission" date="2023-10" db="EMBL/GenBank/DDBJ databases">
        <title>Draft genome sequence of Xylaria bambusicola isolate GMP-LS, the root and basal stem rot pathogen of sugarcane in Indonesia.</title>
        <authorList>
            <person name="Selvaraj P."/>
            <person name="Muralishankar V."/>
            <person name="Muruganantham S."/>
            <person name="Sp S."/>
            <person name="Haryani S."/>
            <person name="Lau K.J.X."/>
            <person name="Naqvi N.I."/>
        </authorList>
    </citation>
    <scope>NUCLEOTIDE SEQUENCE [LARGE SCALE GENOMIC DNA]</scope>
    <source>
        <strain evidence="1">GMP-LS</strain>
    </source>
</reference>